<evidence type="ECO:0000313" key="2">
    <source>
        <dbReference type="EMBL" id="KAK2727339.1"/>
    </source>
</evidence>
<name>A0AA88IFF6_ARTSF</name>
<dbReference type="AlphaFoldDB" id="A0AA88IFF6"/>
<keyword evidence="3" id="KW-1185">Reference proteome</keyword>
<dbReference type="EMBL" id="JAVRJZ010000001">
    <property type="protein sequence ID" value="KAK2727339.1"/>
    <property type="molecule type" value="Genomic_DNA"/>
</dbReference>
<organism evidence="2 3">
    <name type="scientific">Artemia franciscana</name>
    <name type="common">Brine shrimp</name>
    <name type="synonym">Artemia sanfranciscana</name>
    <dbReference type="NCBI Taxonomy" id="6661"/>
    <lineage>
        <taxon>Eukaryota</taxon>
        <taxon>Metazoa</taxon>
        <taxon>Ecdysozoa</taxon>
        <taxon>Arthropoda</taxon>
        <taxon>Crustacea</taxon>
        <taxon>Branchiopoda</taxon>
        <taxon>Anostraca</taxon>
        <taxon>Artemiidae</taxon>
        <taxon>Artemia</taxon>
    </lineage>
</organism>
<gene>
    <name evidence="2" type="ORF">QYM36_007991</name>
</gene>
<accession>A0AA88IFF6</accession>
<comment type="caution">
    <text evidence="2">The sequence shown here is derived from an EMBL/GenBank/DDBJ whole genome shotgun (WGS) entry which is preliminary data.</text>
</comment>
<feature type="compositionally biased region" description="Basic and acidic residues" evidence="1">
    <location>
        <begin position="46"/>
        <end position="55"/>
    </location>
</feature>
<reference evidence="2" key="1">
    <citation type="submission" date="2023-07" db="EMBL/GenBank/DDBJ databases">
        <title>Chromosome-level genome assembly of Artemia franciscana.</title>
        <authorList>
            <person name="Jo E."/>
        </authorList>
    </citation>
    <scope>NUCLEOTIDE SEQUENCE</scope>
    <source>
        <tissue evidence="2">Whole body</tissue>
    </source>
</reference>
<sequence>MKSYTDCKVGPVIVQNPVSTVGNNNYCKMDKNLELKTQQEDIQSSDEEHISKGERWAPVGATDPDSELGKARHDSLSYSEAPESWAE</sequence>
<evidence type="ECO:0000256" key="1">
    <source>
        <dbReference type="SAM" id="MobiDB-lite"/>
    </source>
</evidence>
<evidence type="ECO:0000313" key="3">
    <source>
        <dbReference type="Proteomes" id="UP001187531"/>
    </source>
</evidence>
<dbReference type="Proteomes" id="UP001187531">
    <property type="component" value="Unassembled WGS sequence"/>
</dbReference>
<feature type="region of interest" description="Disordered" evidence="1">
    <location>
        <begin position="38"/>
        <end position="87"/>
    </location>
</feature>
<protein>
    <submittedName>
        <fullName evidence="2">Uncharacterized protein</fullName>
    </submittedName>
</protein>
<proteinExistence type="predicted"/>